<accession>A0AAV3QNB3</accession>
<organism evidence="2 3">
    <name type="scientific">Lithospermum erythrorhizon</name>
    <name type="common">Purple gromwell</name>
    <name type="synonym">Lithospermum officinale var. erythrorhizon</name>
    <dbReference type="NCBI Taxonomy" id="34254"/>
    <lineage>
        <taxon>Eukaryota</taxon>
        <taxon>Viridiplantae</taxon>
        <taxon>Streptophyta</taxon>
        <taxon>Embryophyta</taxon>
        <taxon>Tracheophyta</taxon>
        <taxon>Spermatophyta</taxon>
        <taxon>Magnoliopsida</taxon>
        <taxon>eudicotyledons</taxon>
        <taxon>Gunneridae</taxon>
        <taxon>Pentapetalae</taxon>
        <taxon>asterids</taxon>
        <taxon>lamiids</taxon>
        <taxon>Boraginales</taxon>
        <taxon>Boraginaceae</taxon>
        <taxon>Boraginoideae</taxon>
        <taxon>Lithospermeae</taxon>
        <taxon>Lithospermum</taxon>
    </lineage>
</organism>
<evidence type="ECO:0000313" key="2">
    <source>
        <dbReference type="EMBL" id="GAA0165188.1"/>
    </source>
</evidence>
<name>A0AAV3QNB3_LITER</name>
<dbReference type="EMBL" id="BAABME010037840">
    <property type="protein sequence ID" value="GAA0165188.1"/>
    <property type="molecule type" value="Genomic_DNA"/>
</dbReference>
<protein>
    <submittedName>
        <fullName evidence="2">Uncharacterized protein</fullName>
    </submittedName>
</protein>
<gene>
    <name evidence="2" type="ORF">LIER_43705</name>
</gene>
<sequence length="155" mass="17007">MQPFRGPKVTQVSAIEGNKGEPHGTSAEVLFDVQNDSQQQGVGNETTSTPLVDIEKISCEENKALILKIDNANSTTIARIASSPSTKAFLKSQVKRRTFSPLPMVDLVEQVDSQDSYYEHSKNLEGVGDNDKGPPVTVLPKLCYEQVSKQKTWSL</sequence>
<evidence type="ECO:0000313" key="3">
    <source>
        <dbReference type="Proteomes" id="UP001454036"/>
    </source>
</evidence>
<proteinExistence type="predicted"/>
<dbReference type="AlphaFoldDB" id="A0AAV3QNB3"/>
<feature type="region of interest" description="Disordered" evidence="1">
    <location>
        <begin position="1"/>
        <end position="25"/>
    </location>
</feature>
<evidence type="ECO:0000256" key="1">
    <source>
        <dbReference type="SAM" id="MobiDB-lite"/>
    </source>
</evidence>
<keyword evidence="3" id="KW-1185">Reference proteome</keyword>
<comment type="caution">
    <text evidence="2">The sequence shown here is derived from an EMBL/GenBank/DDBJ whole genome shotgun (WGS) entry which is preliminary data.</text>
</comment>
<reference evidence="2 3" key="1">
    <citation type="submission" date="2024-01" db="EMBL/GenBank/DDBJ databases">
        <title>The complete chloroplast genome sequence of Lithospermum erythrorhizon: insights into the phylogenetic relationship among Boraginaceae species and the maternal lineages of purple gromwells.</title>
        <authorList>
            <person name="Okada T."/>
            <person name="Watanabe K."/>
        </authorList>
    </citation>
    <scope>NUCLEOTIDE SEQUENCE [LARGE SCALE GENOMIC DNA]</scope>
</reference>
<dbReference type="Proteomes" id="UP001454036">
    <property type="component" value="Unassembled WGS sequence"/>
</dbReference>